<comment type="subcellular location">
    <subcellularLocation>
        <location evidence="1">Membrane</location>
        <topology evidence="1">Multi-pass membrane protein</topology>
    </subcellularLocation>
</comment>
<dbReference type="Pfam" id="PF02535">
    <property type="entry name" value="Zip"/>
    <property type="match status" value="1"/>
</dbReference>
<dbReference type="GO" id="GO:0005385">
    <property type="term" value="F:zinc ion transmembrane transporter activity"/>
    <property type="evidence" value="ECO:0007669"/>
    <property type="project" value="TreeGrafter"/>
</dbReference>
<feature type="transmembrane region" description="Helical" evidence="5">
    <location>
        <begin position="43"/>
        <end position="63"/>
    </location>
</feature>
<feature type="transmembrane region" description="Helical" evidence="5">
    <location>
        <begin position="12"/>
        <end position="31"/>
    </location>
</feature>
<reference evidence="6" key="1">
    <citation type="journal article" date="2015" name="Insect Biochem. Mol. Biol.">
        <title>An insight into the sialome of the horse fly, Tabanus bromius.</title>
        <authorList>
            <person name="Ribeiro J.M."/>
            <person name="Kazimirova M."/>
            <person name="Takac P."/>
            <person name="Andersen J.F."/>
            <person name="Francischetti I.M."/>
        </authorList>
    </citation>
    <scope>NUCLEOTIDE SEQUENCE</scope>
</reference>
<feature type="non-terminal residue" evidence="6">
    <location>
        <position position="1"/>
    </location>
</feature>
<dbReference type="PANTHER" id="PTHR11040">
    <property type="entry name" value="ZINC/IRON TRANSPORTER"/>
    <property type="match status" value="1"/>
</dbReference>
<evidence type="ECO:0000256" key="2">
    <source>
        <dbReference type="ARBA" id="ARBA00022692"/>
    </source>
</evidence>
<keyword evidence="4 5" id="KW-0472">Membrane</keyword>
<feature type="transmembrane region" description="Helical" evidence="5">
    <location>
        <begin position="145"/>
        <end position="165"/>
    </location>
</feature>
<evidence type="ECO:0000256" key="3">
    <source>
        <dbReference type="ARBA" id="ARBA00022989"/>
    </source>
</evidence>
<name>A0A0K8TLB6_TABBR</name>
<organism evidence="6">
    <name type="scientific">Tabanus bromius</name>
    <name type="common">Band-eyed brown horse fly</name>
    <dbReference type="NCBI Taxonomy" id="304241"/>
    <lineage>
        <taxon>Eukaryota</taxon>
        <taxon>Metazoa</taxon>
        <taxon>Ecdysozoa</taxon>
        <taxon>Arthropoda</taxon>
        <taxon>Hexapoda</taxon>
        <taxon>Insecta</taxon>
        <taxon>Pterygota</taxon>
        <taxon>Neoptera</taxon>
        <taxon>Endopterygota</taxon>
        <taxon>Diptera</taxon>
        <taxon>Brachycera</taxon>
        <taxon>Tabanomorpha</taxon>
        <taxon>Tabanoidea</taxon>
        <taxon>Tabanidae</taxon>
        <taxon>Tabanus</taxon>
    </lineage>
</organism>
<dbReference type="InterPro" id="IPR003689">
    <property type="entry name" value="ZIP"/>
</dbReference>
<evidence type="ECO:0000313" key="6">
    <source>
        <dbReference type="EMBL" id="JAI14956.1"/>
    </source>
</evidence>
<dbReference type="EMBL" id="GDAI01002647">
    <property type="protein sequence ID" value="JAI14956.1"/>
    <property type="molecule type" value="mRNA"/>
</dbReference>
<keyword evidence="3 5" id="KW-1133">Transmembrane helix</keyword>
<feature type="transmembrane region" description="Helical" evidence="5">
    <location>
        <begin position="274"/>
        <end position="295"/>
    </location>
</feature>
<feature type="transmembrane region" description="Helical" evidence="5">
    <location>
        <begin position="171"/>
        <end position="193"/>
    </location>
</feature>
<evidence type="ECO:0000256" key="1">
    <source>
        <dbReference type="ARBA" id="ARBA00004141"/>
    </source>
</evidence>
<dbReference type="PANTHER" id="PTHR11040:SF169">
    <property type="entry name" value="FI24038P1"/>
    <property type="match status" value="1"/>
</dbReference>
<feature type="transmembrane region" description="Helical" evidence="5">
    <location>
        <begin position="205"/>
        <end position="226"/>
    </location>
</feature>
<dbReference type="GO" id="GO:0005886">
    <property type="term" value="C:plasma membrane"/>
    <property type="evidence" value="ECO:0007669"/>
    <property type="project" value="TreeGrafter"/>
</dbReference>
<keyword evidence="2 5" id="KW-0812">Transmembrane</keyword>
<dbReference type="AlphaFoldDB" id="A0A0K8TLB6"/>
<feature type="transmembrane region" description="Helical" evidence="5">
    <location>
        <begin position="232"/>
        <end position="253"/>
    </location>
</feature>
<sequence>HRQRFYPLLESTLLCFGAGILFCTSLVHILADVRKDVPDDAELYFCGGYFLMYLVDELIFYFFGNSVRRSQVDNHNHVENGPSSGITQYGGTSNETSPLLFNRNAGSTSPSAPALENEDNRKTLSGVHNEYHVQPTREAITTGTFGLLFALTLHSVLEGLAIGVQNTATKTLVLLGAVACHKCVMSFCVGFQIRSNHESSWKHHVVGILVFSLGSALGIGIGLAIVDASSETWKLLIPILQALAGGTLLYVTVCEVLPQEKGKRYGTPFRRYMGLLQFIAVAIGFVTMAVITKFIGD</sequence>
<evidence type="ECO:0000256" key="4">
    <source>
        <dbReference type="ARBA" id="ARBA00023136"/>
    </source>
</evidence>
<accession>A0A0K8TLB6</accession>
<evidence type="ECO:0000256" key="5">
    <source>
        <dbReference type="SAM" id="Phobius"/>
    </source>
</evidence>
<proteinExistence type="evidence at transcript level"/>
<protein>
    <submittedName>
        <fullName evidence="6">Putative zinc transporter zip3-like protein</fullName>
    </submittedName>
</protein>